<comment type="similarity">
    <text evidence="11">Belongs to the amiloride-sensitive sodium channel (TC 1.A.6) family.</text>
</comment>
<feature type="compositionally biased region" description="Basic and acidic residues" evidence="12">
    <location>
        <begin position="16"/>
        <end position="34"/>
    </location>
</feature>
<keyword evidence="5" id="KW-1133">Transmembrane helix</keyword>
<dbReference type="InterPro" id="IPR001873">
    <property type="entry name" value="ENaC"/>
</dbReference>
<protein>
    <submittedName>
        <fullName evidence="13">Acid-sensing ion channel 1-like</fullName>
    </submittedName>
</protein>
<comment type="caution">
    <text evidence="13">The sequence shown here is derived from an EMBL/GenBank/DDBJ whole genome shotgun (WGS) entry which is preliminary data.</text>
</comment>
<keyword evidence="8" id="KW-0472">Membrane</keyword>
<dbReference type="Proteomes" id="UP000735302">
    <property type="component" value="Unassembled WGS sequence"/>
</dbReference>
<comment type="subcellular location">
    <subcellularLocation>
        <location evidence="1">Membrane</location>
        <topology evidence="1">Multi-pass membrane protein</topology>
    </subcellularLocation>
</comment>
<keyword evidence="2 11" id="KW-0813">Transport</keyword>
<keyword evidence="6" id="KW-0915">Sodium</keyword>
<dbReference type="PANTHER" id="PTHR11690:SF300">
    <property type="entry name" value="PICKPOCKET PROTEIN 19"/>
    <property type="match status" value="1"/>
</dbReference>
<proteinExistence type="inferred from homology"/>
<dbReference type="PRINTS" id="PR01078">
    <property type="entry name" value="AMINACHANNEL"/>
</dbReference>
<dbReference type="PANTHER" id="PTHR11690">
    <property type="entry name" value="AMILORIDE-SENSITIVE SODIUM CHANNEL-RELATED"/>
    <property type="match status" value="1"/>
</dbReference>
<evidence type="ECO:0000256" key="8">
    <source>
        <dbReference type="ARBA" id="ARBA00023136"/>
    </source>
</evidence>
<evidence type="ECO:0000256" key="3">
    <source>
        <dbReference type="ARBA" id="ARBA00022461"/>
    </source>
</evidence>
<keyword evidence="14" id="KW-1185">Reference proteome</keyword>
<keyword evidence="9 11" id="KW-0739">Sodium transport</keyword>
<dbReference type="EMBL" id="BLXT01008389">
    <property type="protein sequence ID" value="GFO48400.1"/>
    <property type="molecule type" value="Genomic_DNA"/>
</dbReference>
<evidence type="ECO:0000256" key="10">
    <source>
        <dbReference type="ARBA" id="ARBA00023303"/>
    </source>
</evidence>
<evidence type="ECO:0000256" key="11">
    <source>
        <dbReference type="RuleBase" id="RU000679"/>
    </source>
</evidence>
<evidence type="ECO:0000256" key="7">
    <source>
        <dbReference type="ARBA" id="ARBA00023065"/>
    </source>
</evidence>
<keyword evidence="4 11" id="KW-0812">Transmembrane</keyword>
<gene>
    <name evidence="13" type="ORF">PoB_007490500</name>
</gene>
<evidence type="ECO:0000313" key="14">
    <source>
        <dbReference type="Proteomes" id="UP000735302"/>
    </source>
</evidence>
<name>A0AAV4DW62_9GAST</name>
<feature type="region of interest" description="Disordered" evidence="12">
    <location>
        <begin position="15"/>
        <end position="34"/>
    </location>
</feature>
<evidence type="ECO:0000256" key="1">
    <source>
        <dbReference type="ARBA" id="ARBA00004141"/>
    </source>
</evidence>
<evidence type="ECO:0000256" key="12">
    <source>
        <dbReference type="SAM" id="MobiDB-lite"/>
    </source>
</evidence>
<evidence type="ECO:0000256" key="6">
    <source>
        <dbReference type="ARBA" id="ARBA00023053"/>
    </source>
</evidence>
<dbReference type="Pfam" id="PF00858">
    <property type="entry name" value="ASC"/>
    <property type="match status" value="2"/>
</dbReference>
<reference evidence="13 14" key="1">
    <citation type="journal article" date="2021" name="Elife">
        <title>Chloroplast acquisition without the gene transfer in kleptoplastic sea slugs, Plakobranchus ocellatus.</title>
        <authorList>
            <person name="Maeda T."/>
            <person name="Takahashi S."/>
            <person name="Yoshida T."/>
            <person name="Shimamura S."/>
            <person name="Takaki Y."/>
            <person name="Nagai Y."/>
            <person name="Toyoda A."/>
            <person name="Suzuki Y."/>
            <person name="Arimoto A."/>
            <person name="Ishii H."/>
            <person name="Satoh N."/>
            <person name="Nishiyama T."/>
            <person name="Hasebe M."/>
            <person name="Maruyama T."/>
            <person name="Minagawa J."/>
            <person name="Obokata J."/>
            <person name="Shigenobu S."/>
        </authorList>
    </citation>
    <scope>NUCLEOTIDE SEQUENCE [LARGE SCALE GENOMIC DNA]</scope>
</reference>
<sequence length="369" mass="42299">MAKIATVVGVSGPRLEGARDPLRENEQKQHQRDSSSRFCYVKEAIRHYQESATIHGVVNVLGPQIYCFRRPLWTVLVIVMTSMTAWTLYNQIKLLREHPIKTDTKVSLRDHLPFPAVTICSLNQYHRQRVPNDPMTRNVIFYQSEFAQLTDAFSRLNPSDLDNLIDVSGDELLNMSLYAAPRIEELFYLCEWQAQRYKCADLFEPVNTTSGTCYVFNADKINPRLATGSGDRQGLWLILDYDNGNSYYSQDIQAGVKTIRLPYPYKAFSNHYCEDTKKEGYVNRLSLFEDYSNINCQAQCLFDYLIKTCGCRSYFDPGSFNKSELLACACTTECEVTAYSADLDFANFASFFVQKESERLNVSRKDALV</sequence>
<keyword evidence="7 11" id="KW-0406">Ion transport</keyword>
<keyword evidence="3 11" id="KW-0894">Sodium channel</keyword>
<keyword evidence="10 11" id="KW-0407">Ion channel</keyword>
<evidence type="ECO:0000256" key="5">
    <source>
        <dbReference type="ARBA" id="ARBA00022989"/>
    </source>
</evidence>
<dbReference type="Gene3D" id="2.60.470.10">
    <property type="entry name" value="Acid-sensing ion channels like domains"/>
    <property type="match status" value="1"/>
</dbReference>
<evidence type="ECO:0000256" key="4">
    <source>
        <dbReference type="ARBA" id="ARBA00022692"/>
    </source>
</evidence>
<dbReference type="AlphaFoldDB" id="A0AAV4DW62"/>
<evidence type="ECO:0000256" key="2">
    <source>
        <dbReference type="ARBA" id="ARBA00022448"/>
    </source>
</evidence>
<organism evidence="13 14">
    <name type="scientific">Plakobranchus ocellatus</name>
    <dbReference type="NCBI Taxonomy" id="259542"/>
    <lineage>
        <taxon>Eukaryota</taxon>
        <taxon>Metazoa</taxon>
        <taxon>Spiralia</taxon>
        <taxon>Lophotrochozoa</taxon>
        <taxon>Mollusca</taxon>
        <taxon>Gastropoda</taxon>
        <taxon>Heterobranchia</taxon>
        <taxon>Euthyneura</taxon>
        <taxon>Panpulmonata</taxon>
        <taxon>Sacoglossa</taxon>
        <taxon>Placobranchoidea</taxon>
        <taxon>Plakobranchidae</taxon>
        <taxon>Plakobranchus</taxon>
    </lineage>
</organism>
<dbReference type="GO" id="GO:0015280">
    <property type="term" value="F:ligand-gated sodium channel activity"/>
    <property type="evidence" value="ECO:0007669"/>
    <property type="project" value="TreeGrafter"/>
</dbReference>
<accession>A0AAV4DW62</accession>
<evidence type="ECO:0000256" key="9">
    <source>
        <dbReference type="ARBA" id="ARBA00023201"/>
    </source>
</evidence>
<evidence type="ECO:0000313" key="13">
    <source>
        <dbReference type="EMBL" id="GFO48400.1"/>
    </source>
</evidence>
<dbReference type="GO" id="GO:0005886">
    <property type="term" value="C:plasma membrane"/>
    <property type="evidence" value="ECO:0007669"/>
    <property type="project" value="TreeGrafter"/>
</dbReference>